<evidence type="ECO:0000313" key="1">
    <source>
        <dbReference type="EMBL" id="CUS13238.1"/>
    </source>
</evidence>
<keyword evidence="2" id="KW-1185">Reference proteome</keyword>
<gene>
    <name evidence="1" type="ORF">GSTUAT00002685001</name>
</gene>
<sequence length="55" mass="6317">MNIIYSIDYGRVCIIKALYPSTDFTRACRTQMVLTIRDHKGISYDSPSNSGYPFH</sequence>
<dbReference type="AlphaFoldDB" id="A0A292Q2Y8"/>
<evidence type="ECO:0000313" key="2">
    <source>
        <dbReference type="Proteomes" id="UP001412239"/>
    </source>
</evidence>
<protein>
    <submittedName>
        <fullName evidence="1">Uncharacterized protein</fullName>
    </submittedName>
</protein>
<dbReference type="EMBL" id="LN890976">
    <property type="protein sequence ID" value="CUS13238.1"/>
    <property type="molecule type" value="Genomic_DNA"/>
</dbReference>
<feature type="non-terminal residue" evidence="1">
    <location>
        <position position="1"/>
    </location>
</feature>
<proteinExistence type="predicted"/>
<reference evidence="1" key="1">
    <citation type="submission" date="2015-10" db="EMBL/GenBank/DDBJ databases">
        <authorList>
            <person name="Regsiter A."/>
            <person name="william w."/>
        </authorList>
    </citation>
    <scope>NUCLEOTIDE SEQUENCE</scope>
    <source>
        <strain evidence="1">Montdore</strain>
    </source>
</reference>
<dbReference type="Proteomes" id="UP001412239">
    <property type="component" value="Unassembled WGS sequence"/>
</dbReference>
<name>A0A292Q2Y8_9PEZI</name>
<accession>A0A292Q2Y8</accession>
<organism evidence="1 2">
    <name type="scientific">Tuber aestivum</name>
    <name type="common">summer truffle</name>
    <dbReference type="NCBI Taxonomy" id="59557"/>
    <lineage>
        <taxon>Eukaryota</taxon>
        <taxon>Fungi</taxon>
        <taxon>Dikarya</taxon>
        <taxon>Ascomycota</taxon>
        <taxon>Pezizomycotina</taxon>
        <taxon>Pezizomycetes</taxon>
        <taxon>Pezizales</taxon>
        <taxon>Tuberaceae</taxon>
        <taxon>Tuber</taxon>
    </lineage>
</organism>